<dbReference type="Pfam" id="PF19102">
    <property type="entry name" value="DUF5789"/>
    <property type="match status" value="1"/>
</dbReference>
<accession>A0ABD5UG13</accession>
<keyword evidence="2" id="KW-1185">Reference proteome</keyword>
<dbReference type="Proteomes" id="UP001596406">
    <property type="component" value="Unassembled WGS sequence"/>
</dbReference>
<protein>
    <submittedName>
        <fullName evidence="1">DUF2795 domain-containing protein</fullName>
    </submittedName>
</protein>
<evidence type="ECO:0000313" key="1">
    <source>
        <dbReference type="EMBL" id="MFC6837377.1"/>
    </source>
</evidence>
<name>A0ABD5UG13_9EURY</name>
<gene>
    <name evidence="1" type="ORF">ACFQHK_12755</name>
</gene>
<proteinExistence type="predicted"/>
<sequence>MRLFTDAEEKFDAHNYPATTQDLIDAYGQVELDLPNGSETVGEALSCVPNETFSDAQDARYALYSTVSSKAIGRKFYSDRDPTAVGEFGPDQVSF</sequence>
<organism evidence="1 2">
    <name type="scientific">Halomarina ordinaria</name>
    <dbReference type="NCBI Taxonomy" id="3033939"/>
    <lineage>
        <taxon>Archaea</taxon>
        <taxon>Methanobacteriati</taxon>
        <taxon>Methanobacteriota</taxon>
        <taxon>Stenosarchaea group</taxon>
        <taxon>Halobacteria</taxon>
        <taxon>Halobacteriales</taxon>
        <taxon>Natronomonadaceae</taxon>
        <taxon>Halomarina</taxon>
    </lineage>
</organism>
<dbReference type="AlphaFoldDB" id="A0ABD5UG13"/>
<reference evidence="1 2" key="1">
    <citation type="journal article" date="2019" name="Int. J. Syst. Evol. Microbiol.">
        <title>The Global Catalogue of Microorganisms (GCM) 10K type strain sequencing project: providing services to taxonomists for standard genome sequencing and annotation.</title>
        <authorList>
            <consortium name="The Broad Institute Genomics Platform"/>
            <consortium name="The Broad Institute Genome Sequencing Center for Infectious Disease"/>
            <person name="Wu L."/>
            <person name="Ma J."/>
        </authorList>
    </citation>
    <scope>NUCLEOTIDE SEQUENCE [LARGE SCALE GENOMIC DNA]</scope>
    <source>
        <strain evidence="1 2">PSRA2</strain>
    </source>
</reference>
<dbReference type="EMBL" id="JBHSXM010000001">
    <property type="protein sequence ID" value="MFC6837377.1"/>
    <property type="molecule type" value="Genomic_DNA"/>
</dbReference>
<dbReference type="InterPro" id="IPR043899">
    <property type="entry name" value="DUF5789"/>
</dbReference>
<dbReference type="RefSeq" id="WP_304449042.1">
    <property type="nucleotide sequence ID" value="NZ_JARRAH010000001.1"/>
</dbReference>
<comment type="caution">
    <text evidence="1">The sequence shown here is derived from an EMBL/GenBank/DDBJ whole genome shotgun (WGS) entry which is preliminary data.</text>
</comment>
<evidence type="ECO:0000313" key="2">
    <source>
        <dbReference type="Proteomes" id="UP001596406"/>
    </source>
</evidence>